<dbReference type="Pfam" id="PF01807">
    <property type="entry name" value="Zn_ribbon_DnaG"/>
    <property type="match status" value="1"/>
</dbReference>
<name>A0A096B9U7_FLAPL</name>
<evidence type="ECO:0000256" key="3">
    <source>
        <dbReference type="ARBA" id="ARBA00022833"/>
    </source>
</evidence>
<dbReference type="AlphaFoldDB" id="A0A096B9U7"/>
<evidence type="ECO:0000256" key="4">
    <source>
        <dbReference type="SAM" id="Coils"/>
    </source>
</evidence>
<proteinExistence type="predicted"/>
<feature type="domain" description="Zinc finger CHC2-type" evidence="5">
    <location>
        <begin position="29"/>
        <end position="80"/>
    </location>
</feature>
<dbReference type="RefSeq" id="WP_044939859.1">
    <property type="nucleotide sequence ID" value="NZ_KN174162.1"/>
</dbReference>
<evidence type="ECO:0000313" key="6">
    <source>
        <dbReference type="EMBL" id="KGF56203.1"/>
    </source>
</evidence>
<dbReference type="EMBL" id="ADLO01000046">
    <property type="protein sequence ID" value="KGF56203.1"/>
    <property type="molecule type" value="Genomic_DNA"/>
</dbReference>
<dbReference type="Gene3D" id="3.90.580.10">
    <property type="entry name" value="Zinc finger, CHC2-type domain"/>
    <property type="match status" value="1"/>
</dbReference>
<dbReference type="GO" id="GO:0005737">
    <property type="term" value="C:cytoplasm"/>
    <property type="evidence" value="ECO:0007669"/>
    <property type="project" value="TreeGrafter"/>
</dbReference>
<dbReference type="PANTHER" id="PTHR30313:SF2">
    <property type="entry name" value="DNA PRIMASE"/>
    <property type="match status" value="1"/>
</dbReference>
<feature type="coiled-coil region" evidence="4">
    <location>
        <begin position="176"/>
        <end position="203"/>
    </location>
</feature>
<accession>A0A096B9U7</accession>
<gene>
    <name evidence="6" type="ORF">HMPREF9460_01250</name>
</gene>
<evidence type="ECO:0000256" key="2">
    <source>
        <dbReference type="ARBA" id="ARBA00022771"/>
    </source>
</evidence>
<evidence type="ECO:0000256" key="1">
    <source>
        <dbReference type="ARBA" id="ARBA00022723"/>
    </source>
</evidence>
<dbReference type="GO" id="GO:0008270">
    <property type="term" value="F:zinc ion binding"/>
    <property type="evidence" value="ECO:0007669"/>
    <property type="project" value="UniProtKB-KW"/>
</dbReference>
<dbReference type="InterPro" id="IPR036977">
    <property type="entry name" value="DNA_primase_Znf_CHC2"/>
</dbReference>
<dbReference type="HOGENOM" id="CLU_094413_0_0_9"/>
<keyword evidence="1" id="KW-0479">Metal-binding</keyword>
<dbReference type="GO" id="GO:0003899">
    <property type="term" value="F:DNA-directed RNA polymerase activity"/>
    <property type="evidence" value="ECO:0007669"/>
    <property type="project" value="InterPro"/>
</dbReference>
<reference evidence="6 7" key="1">
    <citation type="submission" date="2011-08" db="EMBL/GenBank/DDBJ databases">
        <title>The Genome Sequence of Clostridium orbiscindens 1_3_50AFAA.</title>
        <authorList>
            <consortium name="The Broad Institute Genome Sequencing Platform"/>
            <person name="Earl A."/>
            <person name="Ward D."/>
            <person name="Feldgarden M."/>
            <person name="Gevers D."/>
            <person name="Daigneault M."/>
            <person name="Strauss J."/>
            <person name="Allen-Vercoe E."/>
            <person name="Young S.K."/>
            <person name="Zeng Q."/>
            <person name="Gargeya S."/>
            <person name="Fitzgerald M."/>
            <person name="Haas B."/>
            <person name="Abouelleil A."/>
            <person name="Alvarado L."/>
            <person name="Arachchi H.M."/>
            <person name="Berlin A."/>
            <person name="Brown A."/>
            <person name="Chapman S.B."/>
            <person name="Chen Z."/>
            <person name="Dunbar C."/>
            <person name="Freedman E."/>
            <person name="Gearin G."/>
            <person name="Gellesch M."/>
            <person name="Goldberg J."/>
            <person name="Griggs A."/>
            <person name="Gujja S."/>
            <person name="Heiman D."/>
            <person name="Howarth C."/>
            <person name="Larson L."/>
            <person name="Lui A."/>
            <person name="MacDonald P.J.P."/>
            <person name="Montmayeur A."/>
            <person name="Murphy C."/>
            <person name="Neiman D."/>
            <person name="Pearson M."/>
            <person name="Priest M."/>
            <person name="Roberts A."/>
            <person name="Saif S."/>
            <person name="Shea T."/>
            <person name="Shenoy N."/>
            <person name="Sisk P."/>
            <person name="Stolte C."/>
            <person name="Sykes S."/>
            <person name="Wortman J."/>
            <person name="Nusbaum C."/>
            <person name="Birren B."/>
        </authorList>
    </citation>
    <scope>NUCLEOTIDE SEQUENCE [LARGE SCALE GENOMIC DNA]</scope>
    <source>
        <strain evidence="6 7">1_3_50AFAA</strain>
    </source>
</reference>
<dbReference type="GO" id="GO:0006269">
    <property type="term" value="P:DNA replication, synthesis of primer"/>
    <property type="evidence" value="ECO:0007669"/>
    <property type="project" value="TreeGrafter"/>
</dbReference>
<dbReference type="SUPFAM" id="SSF57783">
    <property type="entry name" value="Zinc beta-ribbon"/>
    <property type="match status" value="1"/>
</dbReference>
<dbReference type="Proteomes" id="UP000029585">
    <property type="component" value="Unassembled WGS sequence"/>
</dbReference>
<protein>
    <recommendedName>
        <fullName evidence="5">Zinc finger CHC2-type domain-containing protein</fullName>
    </recommendedName>
</protein>
<dbReference type="SMART" id="SM00400">
    <property type="entry name" value="ZnF_CHCC"/>
    <property type="match status" value="1"/>
</dbReference>
<dbReference type="InterPro" id="IPR050219">
    <property type="entry name" value="DnaG_primase"/>
</dbReference>
<keyword evidence="4" id="KW-0175">Coiled coil</keyword>
<organism evidence="6 7">
    <name type="scientific">Flavonifractor plautii 1_3_50AFAA</name>
    <dbReference type="NCBI Taxonomy" id="742738"/>
    <lineage>
        <taxon>Bacteria</taxon>
        <taxon>Bacillati</taxon>
        <taxon>Bacillota</taxon>
        <taxon>Clostridia</taxon>
        <taxon>Eubacteriales</taxon>
        <taxon>Oscillospiraceae</taxon>
        <taxon>Flavonifractor</taxon>
    </lineage>
</organism>
<dbReference type="PATRIC" id="fig|742738.3.peg.1296"/>
<keyword evidence="7" id="KW-1185">Reference proteome</keyword>
<dbReference type="PANTHER" id="PTHR30313">
    <property type="entry name" value="DNA PRIMASE"/>
    <property type="match status" value="1"/>
</dbReference>
<dbReference type="GO" id="GO:0003677">
    <property type="term" value="F:DNA binding"/>
    <property type="evidence" value="ECO:0007669"/>
    <property type="project" value="InterPro"/>
</dbReference>
<dbReference type="InterPro" id="IPR002694">
    <property type="entry name" value="Znf_CHC2"/>
</dbReference>
<sequence length="206" mass="23519">MTLFELVKQNICVPDAAKHYGLQVNRNGMCSCPFHEDRHPSMKLNERYFYCFGCGATGDVIDLVARLFDLSSYEAAQKLAQDFGIGPDKPPAAAALPKPERPLLKAYRQEEVRCLRVLCDYLHLLESWKVQYAPKTPEDVLDDRFVEACQMLDYVEYLADLLIAAELEQRVKIVEMLNKDGLIAGLEERLDRLKKEDDAYEKQNAA</sequence>
<comment type="caution">
    <text evidence="6">The sequence shown here is derived from an EMBL/GenBank/DDBJ whole genome shotgun (WGS) entry which is preliminary data.</text>
</comment>
<evidence type="ECO:0000259" key="5">
    <source>
        <dbReference type="SMART" id="SM00400"/>
    </source>
</evidence>
<keyword evidence="2" id="KW-0863">Zinc-finger</keyword>
<evidence type="ECO:0000313" key="7">
    <source>
        <dbReference type="Proteomes" id="UP000029585"/>
    </source>
</evidence>
<keyword evidence="3" id="KW-0862">Zinc</keyword>
<dbReference type="eggNOG" id="COG0358">
    <property type="taxonomic scope" value="Bacteria"/>
</dbReference>